<evidence type="ECO:0000313" key="3">
    <source>
        <dbReference type="Proteomes" id="UP000298327"/>
    </source>
</evidence>
<sequence>MSLHTPLPCTQSIKTPPSPPTPYRSPLQAPRTLEPIPEREQHCPLERHWSQMESWWKEAPAEEEQKRRSFWRRGRTAEHEQHLEQELQQLAVEPAIVPERCRQRRCVAEGPPMPQGGLEDVGLELGRGQHVDAGRRA</sequence>
<feature type="region of interest" description="Disordered" evidence="1">
    <location>
        <begin position="108"/>
        <end position="137"/>
    </location>
</feature>
<proteinExistence type="predicted"/>
<feature type="compositionally biased region" description="Basic and acidic residues" evidence="1">
    <location>
        <begin position="127"/>
        <end position="137"/>
    </location>
</feature>
<dbReference type="Proteomes" id="UP000298327">
    <property type="component" value="Unassembled WGS sequence"/>
</dbReference>
<accession>A0A4Y9XTJ0</accession>
<gene>
    <name evidence="2" type="ORF">EVG20_g10803</name>
</gene>
<dbReference type="AlphaFoldDB" id="A0A4Y9XTJ0"/>
<reference evidence="2 3" key="1">
    <citation type="submission" date="2019-02" db="EMBL/GenBank/DDBJ databases">
        <title>Genome sequencing of the rare red list fungi Dentipellis fragilis.</title>
        <authorList>
            <person name="Buettner E."/>
            <person name="Kellner H."/>
        </authorList>
    </citation>
    <scope>NUCLEOTIDE SEQUENCE [LARGE SCALE GENOMIC DNA]</scope>
    <source>
        <strain evidence="2 3">DSM 105465</strain>
    </source>
</reference>
<comment type="caution">
    <text evidence="2">The sequence shown here is derived from an EMBL/GenBank/DDBJ whole genome shotgun (WGS) entry which is preliminary data.</text>
</comment>
<name>A0A4Y9XTJ0_9AGAM</name>
<dbReference type="EMBL" id="SEOQ01001420">
    <property type="protein sequence ID" value="TFY51869.1"/>
    <property type="molecule type" value="Genomic_DNA"/>
</dbReference>
<keyword evidence="3" id="KW-1185">Reference proteome</keyword>
<evidence type="ECO:0000313" key="2">
    <source>
        <dbReference type="EMBL" id="TFY51869.1"/>
    </source>
</evidence>
<organism evidence="2 3">
    <name type="scientific">Dentipellis fragilis</name>
    <dbReference type="NCBI Taxonomy" id="205917"/>
    <lineage>
        <taxon>Eukaryota</taxon>
        <taxon>Fungi</taxon>
        <taxon>Dikarya</taxon>
        <taxon>Basidiomycota</taxon>
        <taxon>Agaricomycotina</taxon>
        <taxon>Agaricomycetes</taxon>
        <taxon>Russulales</taxon>
        <taxon>Hericiaceae</taxon>
        <taxon>Dentipellis</taxon>
    </lineage>
</organism>
<protein>
    <submittedName>
        <fullName evidence="2">Uncharacterized protein</fullName>
    </submittedName>
</protein>
<feature type="region of interest" description="Disordered" evidence="1">
    <location>
        <begin position="1"/>
        <end position="37"/>
    </location>
</feature>
<evidence type="ECO:0000256" key="1">
    <source>
        <dbReference type="SAM" id="MobiDB-lite"/>
    </source>
</evidence>